<gene>
    <name evidence="1" type="ORF">X777_16210</name>
</gene>
<evidence type="ECO:0000313" key="1">
    <source>
        <dbReference type="EMBL" id="EZA47541.1"/>
    </source>
</evidence>
<dbReference type="OrthoDB" id="7555047at2759"/>
<reference evidence="1 2" key="1">
    <citation type="journal article" date="2014" name="Curr. Biol.">
        <title>The genome of the clonal raider ant Cerapachys biroi.</title>
        <authorList>
            <person name="Oxley P.R."/>
            <person name="Ji L."/>
            <person name="Fetter-Pruneda I."/>
            <person name="McKenzie S.K."/>
            <person name="Li C."/>
            <person name="Hu H."/>
            <person name="Zhang G."/>
            <person name="Kronauer D.J."/>
        </authorList>
    </citation>
    <scope>NUCLEOTIDE SEQUENCE [LARGE SCALE GENOMIC DNA]</scope>
</reference>
<name>A0A026VVJ2_OOCBI</name>
<dbReference type="Proteomes" id="UP000053097">
    <property type="component" value="Unassembled WGS sequence"/>
</dbReference>
<sequence length="85" mass="9669">MFVLRVSRVLEQKSDALQAALIEALKEPPTQAADPLDGFFARLGEGMRRLPYRERARLEITFLTLLAEKEDLYAYTDRNAGPSTR</sequence>
<proteinExistence type="predicted"/>
<dbReference type="EMBL" id="KK107829">
    <property type="protein sequence ID" value="EZA47541.1"/>
    <property type="molecule type" value="Genomic_DNA"/>
</dbReference>
<dbReference type="AlphaFoldDB" id="A0A026VVJ2"/>
<evidence type="ECO:0008006" key="3">
    <source>
        <dbReference type="Google" id="ProtNLM"/>
    </source>
</evidence>
<protein>
    <recommendedName>
        <fullName evidence="3">BESS domain-containing protein</fullName>
    </recommendedName>
</protein>
<accession>A0A026VVJ2</accession>
<organism evidence="1 2">
    <name type="scientific">Ooceraea biroi</name>
    <name type="common">Clonal raider ant</name>
    <name type="synonym">Cerapachys biroi</name>
    <dbReference type="NCBI Taxonomy" id="2015173"/>
    <lineage>
        <taxon>Eukaryota</taxon>
        <taxon>Metazoa</taxon>
        <taxon>Ecdysozoa</taxon>
        <taxon>Arthropoda</taxon>
        <taxon>Hexapoda</taxon>
        <taxon>Insecta</taxon>
        <taxon>Pterygota</taxon>
        <taxon>Neoptera</taxon>
        <taxon>Endopterygota</taxon>
        <taxon>Hymenoptera</taxon>
        <taxon>Apocrita</taxon>
        <taxon>Aculeata</taxon>
        <taxon>Formicoidea</taxon>
        <taxon>Formicidae</taxon>
        <taxon>Dorylinae</taxon>
        <taxon>Ooceraea</taxon>
    </lineage>
</organism>
<keyword evidence="2" id="KW-1185">Reference proteome</keyword>
<evidence type="ECO:0000313" key="2">
    <source>
        <dbReference type="Proteomes" id="UP000053097"/>
    </source>
</evidence>